<dbReference type="PANTHER" id="PTHR21666">
    <property type="entry name" value="PEPTIDASE-RELATED"/>
    <property type="match status" value="1"/>
</dbReference>
<keyword evidence="3" id="KW-1185">Reference proteome</keyword>
<dbReference type="Pfam" id="PF01551">
    <property type="entry name" value="Peptidase_M23"/>
    <property type="match status" value="1"/>
</dbReference>
<dbReference type="InterPro" id="IPR050570">
    <property type="entry name" value="Cell_wall_metabolism_enzyme"/>
</dbReference>
<dbReference type="InterPro" id="IPR011055">
    <property type="entry name" value="Dup_hybrid_motif"/>
</dbReference>
<sequence>MTICAHDNGATPLTRRQIRERKRATLAKIADAVASDEAEKSAAPDTTDQTATLPVLTRRELRLAQPKKRTVLAPRLAIAASLGALTIAAPLTGFIGSQEGATAQALPNIEPTTSHIVPAVSGFAEAVVSNEAEGTAAVPSSLQEDPVAATRATTLSASRTLDRTIGACETPIEGASGLRSALQKKVERSVVMPMTAGSYRNTSPYGTRVHPIFGTVSKHEGTDMAAPVGTPIHAVADGTVIHAGNGIQGRSSMLVIIEHEINGQKVQTWYVHMFRNGVYVSEGQKVKAGDVIGGVGNYGNSTGPHLHFEVHTGPNMQTVDPLPWLKQVGAVNPGAC</sequence>
<dbReference type="InterPro" id="IPR016047">
    <property type="entry name" value="M23ase_b-sheet_dom"/>
</dbReference>
<protein>
    <recommendedName>
        <fullName evidence="1">M23ase beta-sheet core domain-containing protein</fullName>
    </recommendedName>
</protein>
<dbReference type="EMBL" id="MQVR01000052">
    <property type="protein sequence ID" value="OKL53577.1"/>
    <property type="molecule type" value="Genomic_DNA"/>
</dbReference>
<dbReference type="CDD" id="cd12797">
    <property type="entry name" value="M23_peptidase"/>
    <property type="match status" value="1"/>
</dbReference>
<dbReference type="GO" id="GO:0004222">
    <property type="term" value="F:metalloendopeptidase activity"/>
    <property type="evidence" value="ECO:0007669"/>
    <property type="project" value="TreeGrafter"/>
</dbReference>
<comment type="caution">
    <text evidence="2">The sequence shown here is derived from an EMBL/GenBank/DDBJ whole genome shotgun (WGS) entry which is preliminary data.</text>
</comment>
<name>A0A1Q5Q1A0_9ACTO</name>
<dbReference type="SUPFAM" id="SSF51261">
    <property type="entry name" value="Duplicated hybrid motif"/>
    <property type="match status" value="1"/>
</dbReference>
<evidence type="ECO:0000259" key="1">
    <source>
        <dbReference type="Pfam" id="PF01551"/>
    </source>
</evidence>
<reference evidence="3" key="1">
    <citation type="submission" date="2016-12" db="EMBL/GenBank/DDBJ databases">
        <authorList>
            <person name="Meng X."/>
        </authorList>
    </citation>
    <scope>NUCLEOTIDE SEQUENCE [LARGE SCALE GENOMIC DNA]</scope>
    <source>
        <strain evidence="3">DSM 19116</strain>
    </source>
</reference>
<gene>
    <name evidence="2" type="ORF">BSZ39_08750</name>
</gene>
<dbReference type="Gene3D" id="2.70.70.10">
    <property type="entry name" value="Glucose Permease (Domain IIA)"/>
    <property type="match status" value="1"/>
</dbReference>
<accession>A0A1Q5Q1A0</accession>
<dbReference type="OrthoDB" id="1099523at2"/>
<organism evidence="2 3">
    <name type="scientific">Bowdeniella nasicola</name>
    <dbReference type="NCBI Taxonomy" id="208480"/>
    <lineage>
        <taxon>Bacteria</taxon>
        <taxon>Bacillati</taxon>
        <taxon>Actinomycetota</taxon>
        <taxon>Actinomycetes</taxon>
        <taxon>Actinomycetales</taxon>
        <taxon>Actinomycetaceae</taxon>
        <taxon>Bowdeniella</taxon>
    </lineage>
</organism>
<feature type="domain" description="M23ase beta-sheet core" evidence="1">
    <location>
        <begin position="218"/>
        <end position="321"/>
    </location>
</feature>
<evidence type="ECO:0000313" key="3">
    <source>
        <dbReference type="Proteomes" id="UP000185628"/>
    </source>
</evidence>
<evidence type="ECO:0000313" key="2">
    <source>
        <dbReference type="EMBL" id="OKL53577.1"/>
    </source>
</evidence>
<proteinExistence type="predicted"/>
<dbReference type="AlphaFoldDB" id="A0A1Q5Q1A0"/>
<dbReference type="Proteomes" id="UP000185628">
    <property type="component" value="Unassembled WGS sequence"/>
</dbReference>
<dbReference type="RefSeq" id="WP_073716963.1">
    <property type="nucleotide sequence ID" value="NZ_MQVR01000052.1"/>
</dbReference>
<dbReference type="PANTHER" id="PTHR21666:SF270">
    <property type="entry name" value="MUREIN HYDROLASE ACTIVATOR ENVC"/>
    <property type="match status" value="1"/>
</dbReference>